<name>A0A0E0DFV8_9ORYZ</name>
<keyword evidence="3" id="KW-1185">Reference proteome</keyword>
<reference evidence="2" key="2">
    <citation type="submission" date="2018-05" db="EMBL/GenBank/DDBJ databases">
        <title>OmerRS3 (Oryza meridionalis Reference Sequence Version 3).</title>
        <authorList>
            <person name="Zhang J."/>
            <person name="Kudrna D."/>
            <person name="Lee S."/>
            <person name="Talag J."/>
            <person name="Welchert J."/>
            <person name="Wing R.A."/>
        </authorList>
    </citation>
    <scope>NUCLEOTIDE SEQUENCE [LARGE SCALE GENOMIC DNA]</scope>
    <source>
        <strain evidence="2">cv. OR44</strain>
    </source>
</reference>
<proteinExistence type="predicted"/>
<keyword evidence="1" id="KW-1133">Transmembrane helix</keyword>
<organism evidence="2">
    <name type="scientific">Oryza meridionalis</name>
    <dbReference type="NCBI Taxonomy" id="40149"/>
    <lineage>
        <taxon>Eukaryota</taxon>
        <taxon>Viridiplantae</taxon>
        <taxon>Streptophyta</taxon>
        <taxon>Embryophyta</taxon>
        <taxon>Tracheophyta</taxon>
        <taxon>Spermatophyta</taxon>
        <taxon>Magnoliopsida</taxon>
        <taxon>Liliopsida</taxon>
        <taxon>Poales</taxon>
        <taxon>Poaceae</taxon>
        <taxon>BOP clade</taxon>
        <taxon>Oryzoideae</taxon>
        <taxon>Oryzeae</taxon>
        <taxon>Oryzinae</taxon>
        <taxon>Oryza</taxon>
    </lineage>
</organism>
<evidence type="ECO:0000256" key="1">
    <source>
        <dbReference type="SAM" id="Phobius"/>
    </source>
</evidence>
<keyword evidence="1" id="KW-0472">Membrane</keyword>
<sequence>MDGVHGDEVVVTDSAKCKVALSQLWLSTTMCLFLLSGKVDRARLRKEWCQRQKFDVIVAGDWEFYEVPYIQLRMAPVLEVLKI</sequence>
<evidence type="ECO:0000313" key="3">
    <source>
        <dbReference type="Proteomes" id="UP000008021"/>
    </source>
</evidence>
<evidence type="ECO:0000313" key="2">
    <source>
        <dbReference type="EnsemblPlants" id="OMERI04G15060.1"/>
    </source>
</evidence>
<dbReference type="Proteomes" id="UP000008021">
    <property type="component" value="Chromosome 4"/>
</dbReference>
<accession>A0A0E0DFV8</accession>
<protein>
    <submittedName>
        <fullName evidence="2">Uncharacterized protein</fullName>
    </submittedName>
</protein>
<dbReference type="Gramene" id="OMERI04G15060.1">
    <property type="protein sequence ID" value="OMERI04G15060.1"/>
    <property type="gene ID" value="OMERI04G15060"/>
</dbReference>
<dbReference type="AlphaFoldDB" id="A0A0E0DFV8"/>
<dbReference type="EnsemblPlants" id="OMERI04G15060.1">
    <property type="protein sequence ID" value="OMERI04G15060.1"/>
    <property type="gene ID" value="OMERI04G15060"/>
</dbReference>
<dbReference type="HOGENOM" id="CLU_2546438_0_0_1"/>
<feature type="transmembrane region" description="Helical" evidence="1">
    <location>
        <begin position="20"/>
        <end position="37"/>
    </location>
</feature>
<reference evidence="2" key="1">
    <citation type="submission" date="2015-04" db="UniProtKB">
        <authorList>
            <consortium name="EnsemblPlants"/>
        </authorList>
    </citation>
    <scope>IDENTIFICATION</scope>
</reference>
<keyword evidence="1" id="KW-0812">Transmembrane</keyword>